<dbReference type="EMBL" id="JAHKKG010000003">
    <property type="protein sequence ID" value="MBU2663696.1"/>
    <property type="molecule type" value="Genomic_DNA"/>
</dbReference>
<evidence type="ECO:0000256" key="1">
    <source>
        <dbReference type="ARBA" id="ARBA00006739"/>
    </source>
</evidence>
<dbReference type="NCBIfam" id="TIGR00350">
    <property type="entry name" value="lytR_cpsA_psr"/>
    <property type="match status" value="1"/>
</dbReference>
<evidence type="ECO:0000313" key="6">
    <source>
        <dbReference type="EMBL" id="MBU2663696.1"/>
    </source>
</evidence>
<keyword evidence="4" id="KW-0472">Membrane</keyword>
<evidence type="ECO:0000256" key="4">
    <source>
        <dbReference type="SAM" id="Phobius"/>
    </source>
</evidence>
<dbReference type="InterPro" id="IPR004474">
    <property type="entry name" value="LytR_CpsA_psr"/>
</dbReference>
<comment type="similarity">
    <text evidence="1">Belongs to the glycosyltransferase 2 family.</text>
</comment>
<dbReference type="SUPFAM" id="SSF88713">
    <property type="entry name" value="Glycoside hydrolase/deacetylase"/>
    <property type="match status" value="1"/>
</dbReference>
<feature type="transmembrane region" description="Helical" evidence="4">
    <location>
        <begin position="579"/>
        <end position="606"/>
    </location>
</feature>
<evidence type="ECO:0000259" key="5">
    <source>
        <dbReference type="PROSITE" id="PS51677"/>
    </source>
</evidence>
<dbReference type="InterPro" id="IPR011330">
    <property type="entry name" value="Glyco_hydro/deAcase_b/a-brl"/>
</dbReference>
<feature type="transmembrane region" description="Helical" evidence="4">
    <location>
        <begin position="612"/>
        <end position="634"/>
    </location>
</feature>
<dbReference type="InterPro" id="IPR002509">
    <property type="entry name" value="NODB_dom"/>
</dbReference>
<keyword evidence="4" id="KW-1133">Transmembrane helix</keyword>
<feature type="transmembrane region" description="Helical" evidence="4">
    <location>
        <begin position="655"/>
        <end position="673"/>
    </location>
</feature>
<name>A0ABS5YKX8_9ACTN</name>
<dbReference type="Pfam" id="PF03816">
    <property type="entry name" value="LytR_cpsA_psr"/>
    <property type="match status" value="1"/>
</dbReference>
<evidence type="ECO:0000313" key="7">
    <source>
        <dbReference type="Proteomes" id="UP001519654"/>
    </source>
</evidence>
<evidence type="ECO:0000256" key="3">
    <source>
        <dbReference type="ARBA" id="ARBA00022679"/>
    </source>
</evidence>
<dbReference type="GO" id="GO:0016757">
    <property type="term" value="F:glycosyltransferase activity"/>
    <property type="evidence" value="ECO:0007669"/>
    <property type="project" value="UniProtKB-KW"/>
</dbReference>
<dbReference type="Pfam" id="PF13641">
    <property type="entry name" value="Glyco_tranf_2_3"/>
    <property type="match status" value="1"/>
</dbReference>
<protein>
    <submittedName>
        <fullName evidence="6">Glycosyltransferase</fullName>
        <ecNumber evidence="6">2.4.-.-</ecNumber>
    </submittedName>
</protein>
<feature type="transmembrane region" description="Helical" evidence="4">
    <location>
        <begin position="12"/>
        <end position="30"/>
    </location>
</feature>
<dbReference type="CDD" id="cd06423">
    <property type="entry name" value="CESA_like"/>
    <property type="match status" value="1"/>
</dbReference>
<feature type="transmembrane region" description="Helical" evidence="4">
    <location>
        <begin position="721"/>
        <end position="743"/>
    </location>
</feature>
<sequence>MPRHRNSGRPRAHWSIFALALTALVVTLFVDDFARETGGGTVSPGKTEIVDGGSAVDGPIIHPSTRAERLPARTVALTFDDGPDPVWTPRILDALRRHHARATFFVVGAQVNKHPELVRRIVAEGHQLGLHSFTHRDLTTMSEPRRRLEFELTRNAVAHATGQDVRLFRPPYLASPAKVDRTALDLIEDAGRAGYTTVLADRDTTDWRRPTAATIANRAMPPSTAGAIVLMHDGGGDRSATVDALDLLLPRLAAQGRVVTTIGAPEATPASGQAKAQGAVFAVVQRGAGWTRTGMFWLMIFATALAGTRMAIQAVSAWRHARRRRKNPLSPYAVPVSVIVPAFNESANIVATVRSLLASTQADVEIIVVDDGSTDGTADLVEALDEPTVRVLRRPNGGKASALRAGVAAARHDILVLIDGDTIVEPDTIEMLVRSFADPAVGAVAGNAKVANRRGVIGRWQHLEYVVAFNLDRRVFEMADCMTTVPGALGGFRRAALEAAGGVRSDTLAEDTDLTMAIVRAGWRVVYDDMACAWTEAPGTWSGLWRQRYRWCYGTMQAMWKHRRALVEKGPAGRFGRRGLGYVGAFQILQPLLAPIIDVYLVYALLFRPPGLVALLWLGLHAAQLAVAAYAFRLDKEPAGPLWSLPLLQIGYRQLIYLVTIQSAVTALAGTGLRWHASTRTGHAAALDASAATSDPKAARTRELVRQLRLGLYRDPRWARWSFRAGLVLVLLSGSAWVGGTLVTGRYAGAVARDDLLGDAAAYHVAPDGWSLDKALNILLIGVDWRKGQTGMIRSDTVMVLHVPRAKDRAYLFSLPRDTIVDIPPLPETGFRGGRDRLNSSFAYGAGLDQDRAQGGRLLAATVRKLTGLPGLDAAVLIDFYGFSDVVKALGGLRVCVDADTRSIHTGRVFPAGCRRMTGDEAIDFLRQRKTVKGSDYGRQHNQQQFIASIAAEAKRQNLAANPVKLDALLRAAGSAMTVTTGPAEPIDLVFALRGIDPGRVTMLRTPGHGRHDGARNYLGEALDPAAFELFRAVREEKLPQFVAAHPDLVSGSFAAQ</sequence>
<proteinExistence type="inferred from homology"/>
<dbReference type="Proteomes" id="UP001519654">
    <property type="component" value="Unassembled WGS sequence"/>
</dbReference>
<organism evidence="6 7">
    <name type="scientific">Paractinoplanes bogorensis</name>
    <dbReference type="NCBI Taxonomy" id="1610840"/>
    <lineage>
        <taxon>Bacteria</taxon>
        <taxon>Bacillati</taxon>
        <taxon>Actinomycetota</taxon>
        <taxon>Actinomycetes</taxon>
        <taxon>Micromonosporales</taxon>
        <taxon>Micromonosporaceae</taxon>
        <taxon>Paractinoplanes</taxon>
    </lineage>
</organism>
<dbReference type="InterPro" id="IPR029044">
    <property type="entry name" value="Nucleotide-diphossugar_trans"/>
</dbReference>
<dbReference type="Gene3D" id="3.20.20.370">
    <property type="entry name" value="Glycoside hydrolase/deacetylase"/>
    <property type="match status" value="1"/>
</dbReference>
<dbReference type="Gene3D" id="3.90.550.10">
    <property type="entry name" value="Spore Coat Polysaccharide Biosynthesis Protein SpsA, Chain A"/>
    <property type="match status" value="1"/>
</dbReference>
<dbReference type="RefSeq" id="WP_215785676.1">
    <property type="nucleotide sequence ID" value="NZ_JAHKKG010000003.1"/>
</dbReference>
<dbReference type="EC" id="2.4.-.-" evidence="6"/>
<dbReference type="Pfam" id="PF01522">
    <property type="entry name" value="Polysacc_deac_1"/>
    <property type="match status" value="1"/>
</dbReference>
<reference evidence="6 7" key="1">
    <citation type="submission" date="2021-06" db="EMBL/GenBank/DDBJ databases">
        <title>Actinoplanes lichenicola sp. nov., and Actinoplanes ovalisporus sp. nov., isolated from lichen in Thailand.</title>
        <authorList>
            <person name="Saeng-In P."/>
            <person name="Kanchanasin P."/>
            <person name="Yuki M."/>
            <person name="Kudo T."/>
            <person name="Ohkuma M."/>
            <person name="Phongsopitanun W."/>
            <person name="Tanasupawat S."/>
        </authorList>
    </citation>
    <scope>NUCLEOTIDE SEQUENCE [LARGE SCALE GENOMIC DNA]</scope>
    <source>
        <strain evidence="6 7">NBRC 110975</strain>
    </source>
</reference>
<keyword evidence="4" id="KW-0812">Transmembrane</keyword>
<keyword evidence="7" id="KW-1185">Reference proteome</keyword>
<dbReference type="PROSITE" id="PS51677">
    <property type="entry name" value="NODB"/>
    <property type="match status" value="1"/>
</dbReference>
<evidence type="ECO:0000256" key="2">
    <source>
        <dbReference type="ARBA" id="ARBA00022676"/>
    </source>
</evidence>
<gene>
    <name evidence="6" type="ORF">KOI35_09270</name>
</gene>
<dbReference type="PANTHER" id="PTHR43630:SF1">
    <property type="entry name" value="POLY-BETA-1,6-N-ACETYL-D-GLUCOSAMINE SYNTHASE"/>
    <property type="match status" value="1"/>
</dbReference>
<dbReference type="Gene3D" id="3.40.630.190">
    <property type="entry name" value="LCP protein"/>
    <property type="match status" value="1"/>
</dbReference>
<keyword evidence="3 6" id="KW-0808">Transferase</keyword>
<dbReference type="PANTHER" id="PTHR43630">
    <property type="entry name" value="POLY-BETA-1,6-N-ACETYL-D-GLUCOSAMINE SYNTHASE"/>
    <property type="match status" value="1"/>
</dbReference>
<dbReference type="CDD" id="cd10917">
    <property type="entry name" value="CE4_NodB_like_6s_7s"/>
    <property type="match status" value="1"/>
</dbReference>
<feature type="domain" description="NodB homology" evidence="5">
    <location>
        <begin position="73"/>
        <end position="260"/>
    </location>
</feature>
<comment type="caution">
    <text evidence="6">The sequence shown here is derived from an EMBL/GenBank/DDBJ whole genome shotgun (WGS) entry which is preliminary data.</text>
</comment>
<dbReference type="SUPFAM" id="SSF53448">
    <property type="entry name" value="Nucleotide-diphospho-sugar transferases"/>
    <property type="match status" value="1"/>
</dbReference>
<accession>A0ABS5YKX8</accession>
<keyword evidence="2 6" id="KW-0328">Glycosyltransferase</keyword>